<dbReference type="AlphaFoldDB" id="A0A0S3PNT9"/>
<dbReference type="RefSeq" id="WP_096350318.1">
    <property type="nucleotide sequence ID" value="NZ_AP014946.1"/>
</dbReference>
<gene>
    <name evidence="1" type="ORF">GJW-30_1_00037</name>
</gene>
<name>A0A0S3PNT9_9BRAD</name>
<sequence length="246" mass="28111">MTKPLSKTALFRADYNAKALARLNKALPEIFPRGVLVRAYARPYIPPMPRLAVDGYWRAHPLRADRLARALARKSGAPEGWTWRLTEKRKDGLPQTFRTPPAPYREKAFARGPGHCCVCGQPVYKLGWHKDLWGTGPSKTASWHSACVIAWRLWVAPSDFAPLLRKLQQRRCAGSGGRLWKTAEIDHRLPLFRVWREHRNLSWPDLLDHWGLPNLDVINRTVHVEKCATEAGYRAERRLLALASSE</sequence>
<dbReference type="OrthoDB" id="7982798at2"/>
<keyword evidence="2" id="KW-1185">Reference proteome</keyword>
<protein>
    <submittedName>
        <fullName evidence="1">Uncharacterized protein</fullName>
    </submittedName>
</protein>
<dbReference type="EMBL" id="AP014946">
    <property type="protein sequence ID" value="BAT57532.1"/>
    <property type="molecule type" value="Genomic_DNA"/>
</dbReference>
<dbReference type="Proteomes" id="UP000236884">
    <property type="component" value="Chromosome"/>
</dbReference>
<reference evidence="1 2" key="1">
    <citation type="submission" date="2015-08" db="EMBL/GenBank/DDBJ databases">
        <title>Investigation of the bacterial diversity of lava forest soil.</title>
        <authorList>
            <person name="Lee J.S."/>
        </authorList>
    </citation>
    <scope>NUCLEOTIDE SEQUENCE [LARGE SCALE GENOMIC DNA]</scope>
    <source>
        <strain evidence="1 2">GJW-30</strain>
    </source>
</reference>
<evidence type="ECO:0000313" key="1">
    <source>
        <dbReference type="EMBL" id="BAT57532.1"/>
    </source>
</evidence>
<proteinExistence type="predicted"/>
<organism evidence="1 2">
    <name type="scientific">Variibacter gotjawalensis</name>
    <dbReference type="NCBI Taxonomy" id="1333996"/>
    <lineage>
        <taxon>Bacteria</taxon>
        <taxon>Pseudomonadati</taxon>
        <taxon>Pseudomonadota</taxon>
        <taxon>Alphaproteobacteria</taxon>
        <taxon>Hyphomicrobiales</taxon>
        <taxon>Nitrobacteraceae</taxon>
        <taxon>Variibacter</taxon>
    </lineage>
</organism>
<dbReference type="KEGG" id="vgo:GJW-30_1_00037"/>
<accession>A0A0S3PNT9</accession>
<evidence type="ECO:0000313" key="2">
    <source>
        <dbReference type="Proteomes" id="UP000236884"/>
    </source>
</evidence>